<dbReference type="SUPFAM" id="SSF48498">
    <property type="entry name" value="Tetracyclin repressor-like, C-terminal domain"/>
    <property type="match status" value="1"/>
</dbReference>
<evidence type="ECO:0000256" key="1">
    <source>
        <dbReference type="ARBA" id="ARBA00023015"/>
    </source>
</evidence>
<evidence type="ECO:0000256" key="4">
    <source>
        <dbReference type="PROSITE-ProRule" id="PRU00335"/>
    </source>
</evidence>
<dbReference type="InterPro" id="IPR050109">
    <property type="entry name" value="HTH-type_TetR-like_transc_reg"/>
</dbReference>
<reference evidence="6" key="1">
    <citation type="journal article" date="2014" name="Int. J. Syst. Evol. Microbiol.">
        <title>Complete genome sequence of Corynebacterium casei LMG S-19264T (=DSM 44701T), isolated from a smear-ripened cheese.</title>
        <authorList>
            <consortium name="US DOE Joint Genome Institute (JGI-PGF)"/>
            <person name="Walter F."/>
            <person name="Albersmeier A."/>
            <person name="Kalinowski J."/>
            <person name="Ruckert C."/>
        </authorList>
    </citation>
    <scope>NUCLEOTIDE SEQUENCE</scope>
    <source>
        <strain evidence="6">CGMCC 1.15178</strain>
    </source>
</reference>
<dbReference type="PANTHER" id="PTHR30055:SF151">
    <property type="entry name" value="TRANSCRIPTIONAL REGULATORY PROTEIN"/>
    <property type="match status" value="1"/>
</dbReference>
<feature type="domain" description="HTH tetR-type" evidence="5">
    <location>
        <begin position="36"/>
        <end position="96"/>
    </location>
</feature>
<dbReference type="Proteomes" id="UP000612456">
    <property type="component" value="Unassembled WGS sequence"/>
</dbReference>
<dbReference type="GO" id="GO:0003700">
    <property type="term" value="F:DNA-binding transcription factor activity"/>
    <property type="evidence" value="ECO:0007669"/>
    <property type="project" value="TreeGrafter"/>
</dbReference>
<dbReference type="Pfam" id="PF00440">
    <property type="entry name" value="TetR_N"/>
    <property type="match status" value="1"/>
</dbReference>
<dbReference type="PANTHER" id="PTHR30055">
    <property type="entry name" value="HTH-TYPE TRANSCRIPTIONAL REGULATOR RUTR"/>
    <property type="match status" value="1"/>
</dbReference>
<keyword evidence="1" id="KW-0805">Transcription regulation</keyword>
<dbReference type="AlphaFoldDB" id="A0A916YY84"/>
<evidence type="ECO:0000256" key="2">
    <source>
        <dbReference type="ARBA" id="ARBA00023125"/>
    </source>
</evidence>
<name>A0A916YY84_9BACL</name>
<comment type="caution">
    <text evidence="6">The sequence shown here is derived from an EMBL/GenBank/DDBJ whole genome shotgun (WGS) entry which is preliminary data.</text>
</comment>
<dbReference type="InterPro" id="IPR001647">
    <property type="entry name" value="HTH_TetR"/>
</dbReference>
<sequence>MDKDKDMEHEDFKNLPRGIALSWGLVKRPQRGPKGELSIAQIIEAAIAIADKDGLAAVSMSRVAASLGFTAMSLYRYISSKDDLLLLMQDAVCNIPIPPEEQRNYWREEMRAYVRVTIHVFQEHPWYGDIPIYGAPVTPNNLKIVDWGLRSMRKLPFNDYEKMSIVLLLSSYARSCGIIQRDMARAVRTGGSPSAFSGLDYSAELKQLVQPDHFPYLSPVVQSGAYTDEIENENTVGNDFDFGLERILDGIEHYLAAKMPVAQMPSDIEKK</sequence>
<dbReference type="SUPFAM" id="SSF46689">
    <property type="entry name" value="Homeodomain-like"/>
    <property type="match status" value="1"/>
</dbReference>
<accession>A0A916YY84</accession>
<proteinExistence type="predicted"/>
<dbReference type="Pfam" id="PF02909">
    <property type="entry name" value="TetR_C_1"/>
    <property type="match status" value="1"/>
</dbReference>
<keyword evidence="7" id="KW-1185">Reference proteome</keyword>
<dbReference type="PROSITE" id="PS50977">
    <property type="entry name" value="HTH_TETR_2"/>
    <property type="match status" value="1"/>
</dbReference>
<feature type="DNA-binding region" description="H-T-H motif" evidence="4">
    <location>
        <begin position="59"/>
        <end position="78"/>
    </location>
</feature>
<keyword evidence="2 4" id="KW-0238">DNA-binding</keyword>
<dbReference type="GO" id="GO:0000976">
    <property type="term" value="F:transcription cis-regulatory region binding"/>
    <property type="evidence" value="ECO:0007669"/>
    <property type="project" value="TreeGrafter"/>
</dbReference>
<dbReference type="GO" id="GO:0045892">
    <property type="term" value="P:negative regulation of DNA-templated transcription"/>
    <property type="evidence" value="ECO:0007669"/>
    <property type="project" value="InterPro"/>
</dbReference>
<dbReference type="Gene3D" id="1.10.357.10">
    <property type="entry name" value="Tetracycline Repressor, domain 2"/>
    <property type="match status" value="1"/>
</dbReference>
<dbReference type="RefSeq" id="WP_229750276.1">
    <property type="nucleotide sequence ID" value="NZ_BMHP01000002.1"/>
</dbReference>
<gene>
    <name evidence="6" type="ORF">GCM10010911_26330</name>
</gene>
<organism evidence="6 7">
    <name type="scientific">Paenibacillus nasutitermitis</name>
    <dbReference type="NCBI Taxonomy" id="1652958"/>
    <lineage>
        <taxon>Bacteria</taxon>
        <taxon>Bacillati</taxon>
        <taxon>Bacillota</taxon>
        <taxon>Bacilli</taxon>
        <taxon>Bacillales</taxon>
        <taxon>Paenibacillaceae</taxon>
        <taxon>Paenibacillus</taxon>
    </lineage>
</organism>
<dbReference type="EMBL" id="BMHP01000002">
    <property type="protein sequence ID" value="GGD67269.1"/>
    <property type="molecule type" value="Genomic_DNA"/>
</dbReference>
<keyword evidence="3" id="KW-0804">Transcription</keyword>
<evidence type="ECO:0000313" key="6">
    <source>
        <dbReference type="EMBL" id="GGD67269.1"/>
    </source>
</evidence>
<evidence type="ECO:0000313" key="7">
    <source>
        <dbReference type="Proteomes" id="UP000612456"/>
    </source>
</evidence>
<evidence type="ECO:0000256" key="3">
    <source>
        <dbReference type="ARBA" id="ARBA00023163"/>
    </source>
</evidence>
<dbReference type="InterPro" id="IPR004111">
    <property type="entry name" value="Repressor_TetR_C"/>
</dbReference>
<dbReference type="InterPro" id="IPR009057">
    <property type="entry name" value="Homeodomain-like_sf"/>
</dbReference>
<reference evidence="6" key="2">
    <citation type="submission" date="2020-09" db="EMBL/GenBank/DDBJ databases">
        <authorList>
            <person name="Sun Q."/>
            <person name="Zhou Y."/>
        </authorList>
    </citation>
    <scope>NUCLEOTIDE SEQUENCE</scope>
    <source>
        <strain evidence="6">CGMCC 1.15178</strain>
    </source>
</reference>
<protein>
    <submittedName>
        <fullName evidence="6">TetR family transcriptional regulator</fullName>
    </submittedName>
</protein>
<dbReference type="Gene3D" id="1.10.10.60">
    <property type="entry name" value="Homeodomain-like"/>
    <property type="match status" value="1"/>
</dbReference>
<dbReference type="InterPro" id="IPR036271">
    <property type="entry name" value="Tet_transcr_reg_TetR-rel_C_sf"/>
</dbReference>
<evidence type="ECO:0000259" key="5">
    <source>
        <dbReference type="PROSITE" id="PS50977"/>
    </source>
</evidence>